<keyword evidence="2" id="KW-0716">Sensory transduction</keyword>
<dbReference type="EMBL" id="HBUF01282297">
    <property type="protein sequence ID" value="CAG6687634.1"/>
    <property type="molecule type" value="Transcribed_RNA"/>
</dbReference>
<organism evidence="11">
    <name type="scientific">Cacopsylla melanoneura</name>
    <dbReference type="NCBI Taxonomy" id="428564"/>
    <lineage>
        <taxon>Eukaryota</taxon>
        <taxon>Metazoa</taxon>
        <taxon>Ecdysozoa</taxon>
        <taxon>Arthropoda</taxon>
        <taxon>Hexapoda</taxon>
        <taxon>Insecta</taxon>
        <taxon>Pterygota</taxon>
        <taxon>Neoptera</taxon>
        <taxon>Paraneoptera</taxon>
        <taxon>Hemiptera</taxon>
        <taxon>Sternorrhyncha</taxon>
        <taxon>Psylloidea</taxon>
        <taxon>Psyllidae</taxon>
        <taxon>Psyllinae</taxon>
        <taxon>Cacopsylla</taxon>
    </lineage>
</organism>
<dbReference type="EMBL" id="HBUF01282299">
    <property type="protein sequence ID" value="CAG6687636.1"/>
    <property type="molecule type" value="Transcribed_RNA"/>
</dbReference>
<keyword evidence="8" id="KW-0807">Transducer</keyword>
<evidence type="ECO:0000313" key="11">
    <source>
        <dbReference type="EMBL" id="CAG6687636.1"/>
    </source>
</evidence>
<evidence type="ECO:0000256" key="10">
    <source>
        <dbReference type="SAM" id="SignalP"/>
    </source>
</evidence>
<feature type="chain" id="PRO_5036262076" evidence="10">
    <location>
        <begin position="21"/>
        <end position="131"/>
    </location>
</feature>
<dbReference type="EMBL" id="HBUF01100349">
    <property type="protein sequence ID" value="CAG6637886.1"/>
    <property type="molecule type" value="Transcribed_RNA"/>
</dbReference>
<proteinExistence type="predicted"/>
<evidence type="ECO:0000256" key="5">
    <source>
        <dbReference type="ARBA" id="ARBA00022989"/>
    </source>
</evidence>
<dbReference type="InterPro" id="IPR004117">
    <property type="entry name" value="7tm6_olfct_rcpt"/>
</dbReference>
<dbReference type="EMBL" id="HBUF01619895">
    <property type="protein sequence ID" value="CAG6780755.1"/>
    <property type="molecule type" value="Transcribed_RNA"/>
</dbReference>
<evidence type="ECO:0000256" key="4">
    <source>
        <dbReference type="ARBA" id="ARBA00022725"/>
    </source>
</evidence>
<feature type="signal peptide" evidence="10">
    <location>
        <begin position="1"/>
        <end position="20"/>
    </location>
</feature>
<keyword evidence="10" id="KW-0732">Signal</keyword>
<accession>A0A8D8TFH1</accession>
<evidence type="ECO:0000256" key="6">
    <source>
        <dbReference type="ARBA" id="ARBA00023136"/>
    </source>
</evidence>
<evidence type="ECO:0000256" key="7">
    <source>
        <dbReference type="ARBA" id="ARBA00023170"/>
    </source>
</evidence>
<comment type="subcellular location">
    <subcellularLocation>
        <location evidence="1">Membrane</location>
        <topology evidence="1">Multi-pass membrane protein</topology>
    </subcellularLocation>
</comment>
<dbReference type="EMBL" id="HBUF01282298">
    <property type="protein sequence ID" value="CAG6687635.1"/>
    <property type="molecule type" value="Transcribed_RNA"/>
</dbReference>
<dbReference type="EMBL" id="HBUF01439458">
    <property type="protein sequence ID" value="CAG6742786.1"/>
    <property type="molecule type" value="Transcribed_RNA"/>
</dbReference>
<reference evidence="11" key="1">
    <citation type="submission" date="2021-05" db="EMBL/GenBank/DDBJ databases">
        <authorList>
            <person name="Alioto T."/>
            <person name="Alioto T."/>
            <person name="Gomez Garrido J."/>
        </authorList>
    </citation>
    <scope>NUCLEOTIDE SEQUENCE</scope>
</reference>
<evidence type="ECO:0000256" key="3">
    <source>
        <dbReference type="ARBA" id="ARBA00022692"/>
    </source>
</evidence>
<keyword evidence="4" id="KW-0552">Olfaction</keyword>
<keyword evidence="6 9" id="KW-0472">Membrane</keyword>
<keyword evidence="5 9" id="KW-1133">Transmembrane helix</keyword>
<dbReference type="GO" id="GO:0004984">
    <property type="term" value="F:olfactory receptor activity"/>
    <property type="evidence" value="ECO:0007669"/>
    <property type="project" value="InterPro"/>
</dbReference>
<evidence type="ECO:0000256" key="1">
    <source>
        <dbReference type="ARBA" id="ARBA00004141"/>
    </source>
</evidence>
<evidence type="ECO:0000256" key="2">
    <source>
        <dbReference type="ARBA" id="ARBA00022606"/>
    </source>
</evidence>
<dbReference type="GO" id="GO:0007165">
    <property type="term" value="P:signal transduction"/>
    <property type="evidence" value="ECO:0007669"/>
    <property type="project" value="UniProtKB-KW"/>
</dbReference>
<dbReference type="AlphaFoldDB" id="A0A8D8TFH1"/>
<evidence type="ECO:0000256" key="9">
    <source>
        <dbReference type="SAM" id="Phobius"/>
    </source>
</evidence>
<dbReference type="EMBL" id="HBUF01100350">
    <property type="protein sequence ID" value="CAG6637888.1"/>
    <property type="molecule type" value="Transcribed_RNA"/>
</dbReference>
<protein>
    <submittedName>
        <fullName evidence="11">Uncharacterized protein</fullName>
    </submittedName>
</protein>
<name>A0A8D8TFH1_9HEMI</name>
<dbReference type="GO" id="GO:0016020">
    <property type="term" value="C:membrane"/>
    <property type="evidence" value="ECO:0007669"/>
    <property type="project" value="UniProtKB-SubCell"/>
</dbReference>
<evidence type="ECO:0000256" key="8">
    <source>
        <dbReference type="ARBA" id="ARBA00023224"/>
    </source>
</evidence>
<feature type="transmembrane region" description="Helical" evidence="9">
    <location>
        <begin position="36"/>
        <end position="54"/>
    </location>
</feature>
<dbReference type="Pfam" id="PF02949">
    <property type="entry name" value="7tm_6"/>
    <property type="match status" value="1"/>
</dbReference>
<dbReference type="GO" id="GO:0005549">
    <property type="term" value="F:odorant binding"/>
    <property type="evidence" value="ECO:0007669"/>
    <property type="project" value="InterPro"/>
</dbReference>
<keyword evidence="3 9" id="KW-0812">Transmembrane</keyword>
<sequence length="131" mass="15534">MNRNIRFRVILILIATSLSAYPITNLSRFDSQEQALFVAEFILTLSFYYCNCLMSESLDWANSRLQQSIYQNNWYNMCPEARRMILMLMRQTQRPHHLKTLGGMVVLGNVHFMKTLKLIYSFIRFVNVKKN</sequence>
<keyword evidence="7" id="KW-0675">Receptor</keyword>